<keyword evidence="2" id="KW-1185">Reference proteome</keyword>
<dbReference type="Proteomes" id="UP000729357">
    <property type="component" value="Unassembled WGS sequence"/>
</dbReference>
<protein>
    <submittedName>
        <fullName evidence="1">Uncharacterized protein</fullName>
    </submittedName>
</protein>
<evidence type="ECO:0000313" key="1">
    <source>
        <dbReference type="EMBL" id="KAG9981056.1"/>
    </source>
</evidence>
<dbReference type="AlphaFoldDB" id="A0A9P8FRD5"/>
<gene>
    <name evidence="1" type="ORF">KCU98_g7724</name>
</gene>
<feature type="non-terminal residue" evidence="1">
    <location>
        <position position="329"/>
    </location>
</feature>
<name>A0A9P8FRD5_AURME</name>
<proteinExistence type="predicted"/>
<comment type="caution">
    <text evidence="1">The sequence shown here is derived from an EMBL/GenBank/DDBJ whole genome shotgun (WGS) entry which is preliminary data.</text>
</comment>
<evidence type="ECO:0000313" key="2">
    <source>
        <dbReference type="Proteomes" id="UP000729357"/>
    </source>
</evidence>
<reference evidence="1" key="1">
    <citation type="journal article" date="2021" name="J Fungi (Basel)">
        <title>Virulence traits and population genomics of the black yeast Aureobasidium melanogenum.</title>
        <authorList>
            <person name="Cernosa A."/>
            <person name="Sun X."/>
            <person name="Gostincar C."/>
            <person name="Fang C."/>
            <person name="Gunde-Cimerman N."/>
            <person name="Song Z."/>
        </authorList>
    </citation>
    <scope>NUCLEOTIDE SEQUENCE</scope>
    <source>
        <strain evidence="1">EXF-9298</strain>
    </source>
</reference>
<sequence length="329" mass="36477">MAPASPVLHPTDQENTSIIYAVLPPLIKKSMPKVPSLRRSLSGYNRAAALVGHVRALSTEGARPGSATPPPPYQEPIASLTSILSDVDFQETPPTSRTSLPTDTAIFVSDERAGIQWEFARQGQSLLQSSSCLSSNPDFSRQLYIDGVSYLLRGLPGNLSSEETIRLQAAMPSEMMPPQQPVDRAMIRDQAHANQVTQQEEDPTLLHRVVAMAVLQVFLLFSFLWPYVQTTCRSVYQYEREHHISEKLLNQSWTTANVLSKNTMAMAKTVCSWNDGQVGVALEDMIFWWVHGVTGGLRDGVRDGMEVFGVKGVDHRQRRRSRACTNGTI</sequence>
<accession>A0A9P8FRD5</accession>
<reference evidence="1" key="2">
    <citation type="submission" date="2021-08" db="EMBL/GenBank/DDBJ databases">
        <authorList>
            <person name="Gostincar C."/>
            <person name="Sun X."/>
            <person name="Song Z."/>
            <person name="Gunde-Cimerman N."/>
        </authorList>
    </citation>
    <scope>NUCLEOTIDE SEQUENCE</scope>
    <source>
        <strain evidence="1">EXF-9298</strain>
    </source>
</reference>
<dbReference type="EMBL" id="JAHFXS010000901">
    <property type="protein sequence ID" value="KAG9981056.1"/>
    <property type="molecule type" value="Genomic_DNA"/>
</dbReference>
<organism evidence="1 2">
    <name type="scientific">Aureobasidium melanogenum</name>
    <name type="common">Aureobasidium pullulans var. melanogenum</name>
    <dbReference type="NCBI Taxonomy" id="46634"/>
    <lineage>
        <taxon>Eukaryota</taxon>
        <taxon>Fungi</taxon>
        <taxon>Dikarya</taxon>
        <taxon>Ascomycota</taxon>
        <taxon>Pezizomycotina</taxon>
        <taxon>Dothideomycetes</taxon>
        <taxon>Dothideomycetidae</taxon>
        <taxon>Dothideales</taxon>
        <taxon>Saccotheciaceae</taxon>
        <taxon>Aureobasidium</taxon>
    </lineage>
</organism>